<keyword evidence="1" id="KW-0732">Signal</keyword>
<evidence type="ECO:0000256" key="1">
    <source>
        <dbReference type="SAM" id="SignalP"/>
    </source>
</evidence>
<dbReference type="InterPro" id="IPR011990">
    <property type="entry name" value="TPR-like_helical_dom_sf"/>
</dbReference>
<proteinExistence type="predicted"/>
<dbReference type="AlphaFoldDB" id="A0A1H8BTU5"/>
<keyword evidence="3" id="KW-1185">Reference proteome</keyword>
<dbReference type="EMBL" id="FOAP01000024">
    <property type="protein sequence ID" value="SEM86203.1"/>
    <property type="molecule type" value="Genomic_DNA"/>
</dbReference>
<evidence type="ECO:0000313" key="2">
    <source>
        <dbReference type="EMBL" id="SEM86203.1"/>
    </source>
</evidence>
<evidence type="ECO:0000313" key="3">
    <source>
        <dbReference type="Proteomes" id="UP000182719"/>
    </source>
</evidence>
<accession>A0A1H8BTU5</accession>
<sequence>MRLILLALSLLVAWPVQAAPPELLASLDALYARRADASASKELEASLKKELQAAPDDYELIWRSARLLTWQGDVAQDSRLKKVLGKQAWDRCEQGVKLAPARVECQYYAALGIGTYSQAVGIVKALGEGLEGKFNERLDAAIRIDPDFDFGGPVVIKGRYHFELPWPKRNLAESAKLLERAAAKFPQNLRAHAYLAETLLKDGKAAKAKESIVKVKQGSTAYNPAEAQLVQERSKKVEAEIEEELK</sequence>
<feature type="signal peptide" evidence="1">
    <location>
        <begin position="1"/>
        <end position="18"/>
    </location>
</feature>
<organism evidence="2 3">
    <name type="scientific">Stigmatella aurantiaca</name>
    <dbReference type="NCBI Taxonomy" id="41"/>
    <lineage>
        <taxon>Bacteria</taxon>
        <taxon>Pseudomonadati</taxon>
        <taxon>Myxococcota</taxon>
        <taxon>Myxococcia</taxon>
        <taxon>Myxococcales</taxon>
        <taxon>Cystobacterineae</taxon>
        <taxon>Archangiaceae</taxon>
        <taxon>Stigmatella</taxon>
    </lineage>
</organism>
<dbReference type="Proteomes" id="UP000182719">
    <property type="component" value="Unassembled WGS sequence"/>
</dbReference>
<dbReference type="RefSeq" id="WP_177241527.1">
    <property type="nucleotide sequence ID" value="NZ_FOAP01000024.1"/>
</dbReference>
<name>A0A1H8BTU5_STIAU</name>
<dbReference type="SUPFAM" id="SSF48452">
    <property type="entry name" value="TPR-like"/>
    <property type="match status" value="1"/>
</dbReference>
<reference evidence="3" key="1">
    <citation type="submission" date="2016-10" db="EMBL/GenBank/DDBJ databases">
        <authorList>
            <person name="Varghese N."/>
            <person name="Submissions S."/>
        </authorList>
    </citation>
    <scope>NUCLEOTIDE SEQUENCE [LARGE SCALE GENOMIC DNA]</scope>
    <source>
        <strain evidence="3">DSM 17044</strain>
    </source>
</reference>
<gene>
    <name evidence="2" type="ORF">SAMN05444354_12498</name>
</gene>
<evidence type="ECO:0008006" key="4">
    <source>
        <dbReference type="Google" id="ProtNLM"/>
    </source>
</evidence>
<feature type="chain" id="PRO_5010180056" description="Tetratricopeptide repeat protein" evidence="1">
    <location>
        <begin position="19"/>
        <end position="246"/>
    </location>
</feature>
<dbReference type="Gene3D" id="1.25.40.10">
    <property type="entry name" value="Tetratricopeptide repeat domain"/>
    <property type="match status" value="1"/>
</dbReference>
<protein>
    <recommendedName>
        <fullName evidence="4">Tetratricopeptide repeat protein</fullName>
    </recommendedName>
</protein>